<name>A0ABP1YMB4_9GAMM</name>
<dbReference type="EMBL" id="CPYD01000018">
    <property type="protein sequence ID" value="CNF23207.1"/>
    <property type="molecule type" value="Genomic_DNA"/>
</dbReference>
<reference evidence="1 2" key="1">
    <citation type="submission" date="2015-03" db="EMBL/GenBank/DDBJ databases">
        <authorList>
            <consortium name="Pathogen Informatics"/>
            <person name="Murphy D."/>
        </authorList>
    </citation>
    <scope>NUCLEOTIDE SEQUENCE [LARGE SCALE GENOMIC DNA]</scope>
    <source>
        <strain evidence="2">type strain: CIP110231</strain>
    </source>
</reference>
<keyword evidence="2" id="KW-1185">Reference proteome</keyword>
<proteinExistence type="predicted"/>
<evidence type="ECO:0000313" key="2">
    <source>
        <dbReference type="Proteomes" id="UP000040578"/>
    </source>
</evidence>
<accession>A0ABP1YMB4</accession>
<comment type="caution">
    <text evidence="1">The sequence shown here is derived from an EMBL/GenBank/DDBJ whole genome shotgun (WGS) entry which is preliminary data.</text>
</comment>
<protein>
    <submittedName>
        <fullName evidence="1">Uncharacterized protein</fullName>
    </submittedName>
</protein>
<evidence type="ECO:0000313" key="1">
    <source>
        <dbReference type="EMBL" id="CNF23207.1"/>
    </source>
</evidence>
<organism evidence="1 2">
    <name type="scientific">Yersinia nurmii</name>
    <dbReference type="NCBI Taxonomy" id="685706"/>
    <lineage>
        <taxon>Bacteria</taxon>
        <taxon>Pseudomonadati</taxon>
        <taxon>Pseudomonadota</taxon>
        <taxon>Gammaproteobacteria</taxon>
        <taxon>Enterobacterales</taxon>
        <taxon>Yersiniaceae</taxon>
        <taxon>Yersinia</taxon>
    </lineage>
</organism>
<sequence>MKNKYNFELLEKKEIYSGRDKSELFFSMLSLTKSGSSIYLMDTFNELESKLTDETFYIAHNLVSRKGKQVYFNGEIVMASRSCLIEFLKKSLEINDLRDFLISPIFDDSPHYVVFINDESFYYCM</sequence>
<gene>
    <name evidence="1" type="ORF">ERS137967_03620</name>
</gene>
<dbReference type="Proteomes" id="UP000040578">
    <property type="component" value="Unassembled WGS sequence"/>
</dbReference>